<evidence type="ECO:0000256" key="2">
    <source>
        <dbReference type="SAM" id="MobiDB-lite"/>
    </source>
</evidence>
<reference evidence="3" key="1">
    <citation type="submission" date="2022-11" db="EMBL/GenBank/DDBJ databases">
        <authorList>
            <person name="Petersen C."/>
        </authorList>
    </citation>
    <scope>NUCLEOTIDE SEQUENCE</scope>
    <source>
        <strain evidence="3">IBT 30761</strain>
    </source>
</reference>
<organism evidence="3 4">
    <name type="scientific">Penicillium argentinense</name>
    <dbReference type="NCBI Taxonomy" id="1131581"/>
    <lineage>
        <taxon>Eukaryota</taxon>
        <taxon>Fungi</taxon>
        <taxon>Dikarya</taxon>
        <taxon>Ascomycota</taxon>
        <taxon>Pezizomycotina</taxon>
        <taxon>Eurotiomycetes</taxon>
        <taxon>Eurotiomycetidae</taxon>
        <taxon>Eurotiales</taxon>
        <taxon>Aspergillaceae</taxon>
        <taxon>Penicillium</taxon>
    </lineage>
</organism>
<reference evidence="3" key="2">
    <citation type="journal article" date="2023" name="IMA Fungus">
        <title>Comparative genomic study of the Penicillium genus elucidates a diverse pangenome and 15 lateral gene transfer events.</title>
        <authorList>
            <person name="Petersen C."/>
            <person name="Sorensen T."/>
            <person name="Nielsen M.R."/>
            <person name="Sondergaard T.E."/>
            <person name="Sorensen J.L."/>
            <person name="Fitzpatrick D.A."/>
            <person name="Frisvad J.C."/>
            <person name="Nielsen K.L."/>
        </authorList>
    </citation>
    <scope>NUCLEOTIDE SEQUENCE</scope>
    <source>
        <strain evidence="3">IBT 30761</strain>
    </source>
</reference>
<name>A0A9W9FMA2_9EURO</name>
<dbReference type="GeneID" id="81354805"/>
<keyword evidence="1" id="KW-0175">Coiled coil</keyword>
<sequence>MSSHTQEEQVSITEADQHTTTKILSKANKSFKQENRCSGCGVHGEHRVNPKPPKCPTLRNIQGVVDLVSEILEKNEALRQWERKHHTLTEKCQHLETDLKDHQEKSATDLKDLQRKSAKEVDDLQYKHEMELLDFRYKAAREFNDFKEKAAKERSDLEVKYDMALVNSQAQAAKAAKVFSDLKEKTAKDLSDLQLKYDMALDELESRKRRTRRQNTEVHKYRLMLLDMKKSSELKAVQGSRKERTNDA</sequence>
<accession>A0A9W9FMA2</accession>
<keyword evidence="4" id="KW-1185">Reference proteome</keyword>
<comment type="caution">
    <text evidence="3">The sequence shown here is derived from an EMBL/GenBank/DDBJ whole genome shotgun (WGS) entry which is preliminary data.</text>
</comment>
<gene>
    <name evidence="3" type="ORF">N7532_003332</name>
</gene>
<dbReference type="AlphaFoldDB" id="A0A9W9FMA2"/>
<dbReference type="EMBL" id="JAPQKI010000004">
    <property type="protein sequence ID" value="KAJ5102803.1"/>
    <property type="molecule type" value="Genomic_DNA"/>
</dbReference>
<evidence type="ECO:0000313" key="3">
    <source>
        <dbReference type="EMBL" id="KAJ5102803.1"/>
    </source>
</evidence>
<feature type="region of interest" description="Disordered" evidence="2">
    <location>
        <begin position="1"/>
        <end position="39"/>
    </location>
</feature>
<evidence type="ECO:0000313" key="4">
    <source>
        <dbReference type="Proteomes" id="UP001149074"/>
    </source>
</evidence>
<evidence type="ECO:0000256" key="1">
    <source>
        <dbReference type="SAM" id="Coils"/>
    </source>
</evidence>
<proteinExistence type="predicted"/>
<protein>
    <submittedName>
        <fullName evidence="3">Uncharacterized protein</fullName>
    </submittedName>
</protein>
<dbReference type="Proteomes" id="UP001149074">
    <property type="component" value="Unassembled WGS sequence"/>
</dbReference>
<feature type="compositionally biased region" description="Polar residues" evidence="2">
    <location>
        <begin position="1"/>
        <end position="30"/>
    </location>
</feature>
<dbReference type="RefSeq" id="XP_056476183.1">
    <property type="nucleotide sequence ID" value="XM_056615826.1"/>
</dbReference>
<feature type="coiled-coil region" evidence="1">
    <location>
        <begin position="64"/>
        <end position="105"/>
    </location>
</feature>